<dbReference type="GO" id="GO:0050772">
    <property type="term" value="P:positive regulation of axonogenesis"/>
    <property type="evidence" value="ECO:0007669"/>
    <property type="project" value="TreeGrafter"/>
</dbReference>
<keyword evidence="3" id="KW-1003">Cell membrane</keyword>
<evidence type="ECO:0000256" key="2">
    <source>
        <dbReference type="ARBA" id="ARBA00010297"/>
    </source>
</evidence>
<dbReference type="Pfam" id="PF01833">
    <property type="entry name" value="TIG"/>
    <property type="match status" value="2"/>
</dbReference>
<name>A0AAV9S648_9TELE</name>
<keyword evidence="9" id="KW-0472">Membrane</keyword>
<keyword evidence="18" id="KW-1185">Reference proteome</keyword>
<dbReference type="SMART" id="SM00630">
    <property type="entry name" value="Sema"/>
    <property type="match status" value="1"/>
</dbReference>
<dbReference type="GO" id="GO:0048675">
    <property type="term" value="P:axon extension"/>
    <property type="evidence" value="ECO:0007669"/>
    <property type="project" value="TreeGrafter"/>
</dbReference>
<dbReference type="GO" id="GO:0008360">
    <property type="term" value="P:regulation of cell shape"/>
    <property type="evidence" value="ECO:0007669"/>
    <property type="project" value="TreeGrafter"/>
</dbReference>
<feature type="compositionally biased region" description="Basic residues" evidence="14">
    <location>
        <begin position="1374"/>
        <end position="1385"/>
    </location>
</feature>
<dbReference type="InterPro" id="IPR002165">
    <property type="entry name" value="Plexin_repeat"/>
</dbReference>
<evidence type="ECO:0000256" key="15">
    <source>
        <dbReference type="SAM" id="SignalP"/>
    </source>
</evidence>
<dbReference type="InterPro" id="IPR014756">
    <property type="entry name" value="Ig_E-set"/>
</dbReference>
<evidence type="ECO:0000259" key="16">
    <source>
        <dbReference type="PROSITE" id="PS51004"/>
    </source>
</evidence>
<dbReference type="Gene3D" id="2.60.40.10">
    <property type="entry name" value="Immunoglobulins"/>
    <property type="match status" value="3"/>
</dbReference>
<evidence type="ECO:0000256" key="9">
    <source>
        <dbReference type="ARBA" id="ARBA00023136"/>
    </source>
</evidence>
<dbReference type="InterPro" id="IPR036352">
    <property type="entry name" value="Semap_dom_sf"/>
</dbReference>
<evidence type="ECO:0000256" key="4">
    <source>
        <dbReference type="ARBA" id="ARBA00022553"/>
    </source>
</evidence>
<evidence type="ECO:0000256" key="13">
    <source>
        <dbReference type="PROSITE-ProRule" id="PRU00352"/>
    </source>
</evidence>
<organism evidence="17 18">
    <name type="scientific">Crenichthys baileyi</name>
    <name type="common">White River springfish</name>
    <dbReference type="NCBI Taxonomy" id="28760"/>
    <lineage>
        <taxon>Eukaryota</taxon>
        <taxon>Metazoa</taxon>
        <taxon>Chordata</taxon>
        <taxon>Craniata</taxon>
        <taxon>Vertebrata</taxon>
        <taxon>Euteleostomi</taxon>
        <taxon>Actinopterygii</taxon>
        <taxon>Neopterygii</taxon>
        <taxon>Teleostei</taxon>
        <taxon>Neoteleostei</taxon>
        <taxon>Acanthomorphata</taxon>
        <taxon>Ovalentaria</taxon>
        <taxon>Atherinomorphae</taxon>
        <taxon>Cyprinodontiformes</taxon>
        <taxon>Goodeidae</taxon>
        <taxon>Crenichthys</taxon>
    </lineage>
</organism>
<dbReference type="GO" id="GO:0017154">
    <property type="term" value="F:semaphorin receptor activity"/>
    <property type="evidence" value="ECO:0007669"/>
    <property type="project" value="InterPro"/>
</dbReference>
<feature type="signal peptide" evidence="15">
    <location>
        <begin position="1"/>
        <end position="27"/>
    </location>
</feature>
<evidence type="ECO:0000256" key="1">
    <source>
        <dbReference type="ARBA" id="ARBA00004251"/>
    </source>
</evidence>
<dbReference type="Pfam" id="PF24479">
    <property type="entry name" value="PSI_PlexinA-B"/>
    <property type="match status" value="1"/>
</dbReference>
<dbReference type="SMART" id="SM00429">
    <property type="entry name" value="IPT"/>
    <property type="match status" value="3"/>
</dbReference>
<comment type="caution">
    <text evidence="13">Lacks conserved residue(s) required for the propagation of feature annotation.</text>
</comment>
<keyword evidence="8" id="KW-1133">Transmembrane helix</keyword>
<dbReference type="InterPro" id="IPR002909">
    <property type="entry name" value="IPT_dom"/>
</dbReference>
<comment type="subcellular location">
    <subcellularLocation>
        <location evidence="1">Cell membrane</location>
        <topology evidence="1">Single-pass type I membrane protein</topology>
    </subcellularLocation>
</comment>
<evidence type="ECO:0000256" key="14">
    <source>
        <dbReference type="SAM" id="MobiDB-lite"/>
    </source>
</evidence>
<dbReference type="SUPFAM" id="SSF103575">
    <property type="entry name" value="Plexin repeat"/>
    <property type="match status" value="1"/>
</dbReference>
<dbReference type="FunFam" id="2.60.40.10:FF:000705">
    <property type="entry name" value="Plexin B1"/>
    <property type="match status" value="1"/>
</dbReference>
<dbReference type="GO" id="GO:0007162">
    <property type="term" value="P:negative regulation of cell adhesion"/>
    <property type="evidence" value="ECO:0007669"/>
    <property type="project" value="TreeGrafter"/>
</dbReference>
<dbReference type="PANTHER" id="PTHR22625">
    <property type="entry name" value="PLEXIN"/>
    <property type="match status" value="1"/>
</dbReference>
<comment type="similarity">
    <text evidence="2">Belongs to the plexin family.</text>
</comment>
<comment type="caution">
    <text evidence="17">The sequence shown here is derived from an EMBL/GenBank/DDBJ whole genome shotgun (WGS) entry which is preliminary data.</text>
</comment>
<dbReference type="InterPro" id="IPR015943">
    <property type="entry name" value="WD40/YVTN_repeat-like_dom_sf"/>
</dbReference>
<evidence type="ECO:0000256" key="10">
    <source>
        <dbReference type="ARBA" id="ARBA00023157"/>
    </source>
</evidence>
<feature type="region of interest" description="Disordered" evidence="14">
    <location>
        <begin position="1372"/>
        <end position="1406"/>
    </location>
</feature>
<dbReference type="Pfam" id="PF17960">
    <property type="entry name" value="TIG_plexin"/>
    <property type="match status" value="1"/>
</dbReference>
<keyword evidence="6 15" id="KW-0732">Signal</keyword>
<dbReference type="FunFam" id="2.130.10.10:FF:000126">
    <property type="entry name" value="Plexin B1"/>
    <property type="match status" value="1"/>
</dbReference>
<keyword evidence="4" id="KW-0597">Phosphoprotein</keyword>
<protein>
    <recommendedName>
        <fullName evidence="16">Sema domain-containing protein</fullName>
    </recommendedName>
</protein>
<dbReference type="Pfam" id="PF01437">
    <property type="entry name" value="PSI"/>
    <property type="match status" value="1"/>
</dbReference>
<sequence>MVQALQSLLLIVIGWSFISSSIGVAQGTKSSHSDLYPTFIWNNTIFEHLALHPDPSVGWVYIGARDQLFQLNPLLHLRLRDDTGPVTDSPECLPPVTETNCPQARETSNHNKLLLVDPYSMELITCGSVNQGICQKRNLTSINVVLFSTERPVDTQYVAANHPNVSTVGLVVRSHPDRQQVLFVGRGYTSSHPPISTRNLAQEPIFSYEETAKLAVVGRLSEYDHHFVASFAHRHHVYFFFYRRDLKSQSREYRTYISRVCLDDQAYYSYVEVPLMCRSRAGKIYNLLQAVQLGFSKDGVESQDSEILLGVFSTHLSSSSRPSEDSALCIFNLEDVDRRINSTRDLCYTQMGREAGAEAAYIEYEVKSNCANLPENTLDAYPCGSDHTPSPMASRIPVLVETILDSPSARLTAVAVSMRAGHIIAFIGDSKGKLHKVFLGPNGEVEEYSVISIQKNIPISSDLILDQKEEHLFIMTRNMLQKRPVAECQQHPDCHSCLLAHDPYCGWCVLEGRCVLKSQCSRGSQPGQWLWSFDIEQQCLSVQELNPFNISREESRMVALSIPGLPMLEKGESYSCFFQDSHSSATITETGVTCQSPDSSRIPMVTPGQDYLTLTLSVRFGDVMVTARDFTFYDCMAVKQQSGSTPCRGCVLSKWGCNWCVHQHSCTHKPMCEEGVIIYNQHFKLPTSSPPTTKTRKVISTSATTAAAATTLTMTTAATLFTTTSTSTATTTSLFPVTTVTSQELTTSVPHSTAARPEPATWHLTMPPQPSSTALPPDLSSNNQSYTAAVELVIVTQSKTEEPTVMPNVAVAAAELLPITGADGLSGDQEPVMPLIISDASTLKVVTMSPSSDTQEAEETLNMAEPPTLASPDAPVPTSVSVGEPAVTEPSVTLDLTHIPTLSKAGGPGTDPDLTMKSKQVDKLPEDAALAEEDTTTLSAPTVLSGDGEDHDPPSYAHLRETDSDPELDYQYDSADAFLPGDEGPYISWGSSACPCVEKVQGSSVLPVQVERKITLLARNLHLYQDAELDYECVLVIEGQTVVVDAFVEPDDMNPSNFYITCQLHKYTYLAPMEEYSAMVYVKRRNTFHVDSSPNLYVTLYNCSVGRSDCSRCHTADQKYGCVWCGGSIAKCLYSDSCSEQVQQTCPAPVIHSIEPLSGLLEGGTLVTISGSNLGQKAEDILHSVTVAGVPCVVIPELYEVSSRIVCRTKSSSGEKEGLVSVKVSGGDLRSSSQTFSYQDPFVMAVSPERGPKAGGTTLTISGRKLLTGLPSDLTITVGRFPCKIVSEVQSSSVQCVTGSSGEAGSYQVTLHYGSTLRHLHTPLYSYTHNPNITNAWPAKSFLHGGRLISVSGHNLDVVQKPQMLVNVFSHKSLSQKRRKKRRRRTAEQGEDGEWTHRKQTSKPPDPVCCKEPFCPATQFLELCEVNNASLILCRSPMVNSSILDSKITVHFLLDSLCFDFSSLSSQAFSYEPNPVLKPLNQQDPLKAYRYNPGSFIQLGQRKLFPLLATIT</sequence>
<dbReference type="Gene3D" id="2.130.10.10">
    <property type="entry name" value="YVTN repeat-like/Quinoprotein amine dehydrogenase"/>
    <property type="match status" value="1"/>
</dbReference>
<dbReference type="GO" id="GO:0030334">
    <property type="term" value="P:regulation of cell migration"/>
    <property type="evidence" value="ECO:0007669"/>
    <property type="project" value="TreeGrafter"/>
</dbReference>
<evidence type="ECO:0000256" key="7">
    <source>
        <dbReference type="ARBA" id="ARBA00022737"/>
    </source>
</evidence>
<dbReference type="Pfam" id="PF18020">
    <property type="entry name" value="TIG_2"/>
    <property type="match status" value="1"/>
</dbReference>
<feature type="region of interest" description="Disordered" evidence="14">
    <location>
        <begin position="849"/>
        <end position="880"/>
    </location>
</feature>
<feature type="region of interest" description="Disordered" evidence="14">
    <location>
        <begin position="928"/>
        <end position="956"/>
    </location>
</feature>
<dbReference type="GO" id="GO:0007411">
    <property type="term" value="P:axon guidance"/>
    <property type="evidence" value="ECO:0007669"/>
    <property type="project" value="UniProtKB-ARBA"/>
</dbReference>
<proteinExistence type="inferred from homology"/>
<keyword evidence="5" id="KW-0812">Transmembrane</keyword>
<accession>A0AAV9S648</accession>
<evidence type="ECO:0000256" key="11">
    <source>
        <dbReference type="ARBA" id="ARBA00023170"/>
    </source>
</evidence>
<dbReference type="FunFam" id="2.60.40.10:FF:000131">
    <property type="entry name" value="Plexin A2"/>
    <property type="match status" value="1"/>
</dbReference>
<keyword evidence="11" id="KW-0675">Receptor</keyword>
<keyword evidence="10" id="KW-1015">Disulfide bond</keyword>
<dbReference type="InterPro" id="IPR001627">
    <property type="entry name" value="Semap_dom"/>
</dbReference>
<dbReference type="InterPro" id="IPR031148">
    <property type="entry name" value="Plexin"/>
</dbReference>
<dbReference type="InterPro" id="IPR041019">
    <property type="entry name" value="TIG1_plexin"/>
</dbReference>
<dbReference type="PROSITE" id="PS51004">
    <property type="entry name" value="SEMA"/>
    <property type="match status" value="1"/>
</dbReference>
<evidence type="ECO:0000313" key="18">
    <source>
        <dbReference type="Proteomes" id="UP001311232"/>
    </source>
</evidence>
<dbReference type="Pfam" id="PF01403">
    <property type="entry name" value="Sema"/>
    <property type="match status" value="1"/>
</dbReference>
<dbReference type="GO" id="GO:0005886">
    <property type="term" value="C:plasma membrane"/>
    <property type="evidence" value="ECO:0007669"/>
    <property type="project" value="UniProtKB-SubCell"/>
</dbReference>
<dbReference type="Proteomes" id="UP001311232">
    <property type="component" value="Unassembled WGS sequence"/>
</dbReference>
<feature type="region of interest" description="Disordered" evidence="14">
    <location>
        <begin position="898"/>
        <end position="917"/>
    </location>
</feature>
<evidence type="ECO:0000256" key="12">
    <source>
        <dbReference type="ARBA" id="ARBA00023180"/>
    </source>
</evidence>
<gene>
    <name evidence="17" type="ORF">CRENBAI_013581</name>
</gene>
<keyword evidence="12" id="KW-0325">Glycoprotein</keyword>
<dbReference type="Pfam" id="PF24317">
    <property type="entry name" value="PSI_Plexin-B"/>
    <property type="match status" value="1"/>
</dbReference>
<evidence type="ECO:0000313" key="17">
    <source>
        <dbReference type="EMBL" id="KAK5616352.1"/>
    </source>
</evidence>
<dbReference type="PANTHER" id="PTHR22625:SF36">
    <property type="entry name" value="PLEXIN-B1"/>
    <property type="match status" value="1"/>
</dbReference>
<evidence type="ECO:0000256" key="5">
    <source>
        <dbReference type="ARBA" id="ARBA00022692"/>
    </source>
</evidence>
<dbReference type="InterPro" id="IPR057533">
    <property type="entry name" value="PSI_Plexin-B"/>
</dbReference>
<dbReference type="FunFam" id="2.60.40.10:FF:000203">
    <property type="entry name" value="Plexin B2"/>
    <property type="match status" value="1"/>
</dbReference>
<evidence type="ECO:0000256" key="3">
    <source>
        <dbReference type="ARBA" id="ARBA00022475"/>
    </source>
</evidence>
<dbReference type="InterPro" id="IPR041362">
    <property type="entry name" value="TIG2_plexin"/>
</dbReference>
<dbReference type="GO" id="GO:0002116">
    <property type="term" value="C:semaphorin receptor complex"/>
    <property type="evidence" value="ECO:0007669"/>
    <property type="project" value="TreeGrafter"/>
</dbReference>
<evidence type="ECO:0000256" key="8">
    <source>
        <dbReference type="ARBA" id="ARBA00022989"/>
    </source>
</evidence>
<dbReference type="SUPFAM" id="SSF81296">
    <property type="entry name" value="E set domains"/>
    <property type="match status" value="3"/>
</dbReference>
<dbReference type="CDD" id="cd01180">
    <property type="entry name" value="IPT_plexin_repeat1"/>
    <property type="match status" value="1"/>
</dbReference>
<feature type="chain" id="PRO_5043664803" description="Sema domain-containing protein" evidence="15">
    <location>
        <begin position="28"/>
        <end position="1512"/>
    </location>
</feature>
<feature type="domain" description="Sema" evidence="16">
    <location>
        <begin position="19"/>
        <end position="485"/>
    </location>
</feature>
<evidence type="ECO:0000256" key="6">
    <source>
        <dbReference type="ARBA" id="ARBA00022729"/>
    </source>
</evidence>
<dbReference type="EMBL" id="JAHHUM010000892">
    <property type="protein sequence ID" value="KAK5616352.1"/>
    <property type="molecule type" value="Genomic_DNA"/>
</dbReference>
<reference evidence="17 18" key="1">
    <citation type="submission" date="2021-06" db="EMBL/GenBank/DDBJ databases">
        <authorList>
            <person name="Palmer J.M."/>
        </authorList>
    </citation>
    <scope>NUCLEOTIDE SEQUENCE [LARGE SCALE GENOMIC DNA]</scope>
    <source>
        <strain evidence="17 18">MEX-2019</strain>
        <tissue evidence="17">Muscle</tissue>
    </source>
</reference>
<dbReference type="SMART" id="SM00423">
    <property type="entry name" value="PSI"/>
    <property type="match status" value="3"/>
</dbReference>
<keyword evidence="7" id="KW-0677">Repeat</keyword>
<dbReference type="InterPro" id="IPR013783">
    <property type="entry name" value="Ig-like_fold"/>
</dbReference>
<dbReference type="SUPFAM" id="SSF101912">
    <property type="entry name" value="Sema domain"/>
    <property type="match status" value="1"/>
</dbReference>
<dbReference type="InterPro" id="IPR016201">
    <property type="entry name" value="PSI"/>
</dbReference>